<proteinExistence type="inferred from homology"/>
<feature type="transmembrane region" description="Helical" evidence="8">
    <location>
        <begin position="195"/>
        <end position="217"/>
    </location>
</feature>
<feature type="transmembrane region" description="Helical" evidence="8">
    <location>
        <begin position="125"/>
        <end position="151"/>
    </location>
</feature>
<keyword evidence="6 8" id="KW-1133">Transmembrane helix</keyword>
<reference evidence="9 10" key="1">
    <citation type="submission" date="2018-05" db="EMBL/GenBank/DDBJ databases">
        <title>Genome comparison of Eubacterium sp.</title>
        <authorList>
            <person name="Feng Y."/>
            <person name="Sanchez-Andrea I."/>
            <person name="Stams A.J.M."/>
            <person name="De Vos W.M."/>
        </authorList>
    </citation>
    <scope>NUCLEOTIDE SEQUENCE [LARGE SCALE GENOMIC DNA]</scope>
    <source>
        <strain evidence="9 10">YI</strain>
    </source>
</reference>
<gene>
    <name evidence="9" type="ORF">CPZ25_012630</name>
</gene>
<organism evidence="9 10">
    <name type="scientific">Eubacterium maltosivorans</name>
    <dbReference type="NCBI Taxonomy" id="2041044"/>
    <lineage>
        <taxon>Bacteria</taxon>
        <taxon>Bacillati</taxon>
        <taxon>Bacillota</taxon>
        <taxon>Clostridia</taxon>
        <taxon>Eubacteriales</taxon>
        <taxon>Eubacteriaceae</taxon>
        <taxon>Eubacterium</taxon>
    </lineage>
</organism>
<evidence type="ECO:0000256" key="7">
    <source>
        <dbReference type="ARBA" id="ARBA00023136"/>
    </source>
</evidence>
<dbReference type="EMBL" id="CP029487">
    <property type="protein sequence ID" value="QCT73657.1"/>
    <property type="molecule type" value="Genomic_DNA"/>
</dbReference>
<evidence type="ECO:0000256" key="6">
    <source>
        <dbReference type="ARBA" id="ARBA00022989"/>
    </source>
</evidence>
<evidence type="ECO:0000256" key="8">
    <source>
        <dbReference type="SAM" id="Phobius"/>
    </source>
</evidence>
<dbReference type="AlphaFoldDB" id="A0A4P9CDA0"/>
<comment type="similarity">
    <text evidence="2">Belongs to the AzlC family.</text>
</comment>
<dbReference type="Pfam" id="PF03591">
    <property type="entry name" value="AzlC"/>
    <property type="match status" value="1"/>
</dbReference>
<evidence type="ECO:0000256" key="3">
    <source>
        <dbReference type="ARBA" id="ARBA00022448"/>
    </source>
</evidence>
<keyword evidence="4" id="KW-1003">Cell membrane</keyword>
<feature type="transmembrane region" description="Helical" evidence="8">
    <location>
        <begin position="6"/>
        <end position="28"/>
    </location>
</feature>
<comment type="subcellular location">
    <subcellularLocation>
        <location evidence="1">Cell membrane</location>
        <topology evidence="1">Multi-pass membrane protein</topology>
    </subcellularLocation>
</comment>
<dbReference type="GO" id="GO:1903785">
    <property type="term" value="P:L-valine transmembrane transport"/>
    <property type="evidence" value="ECO:0007669"/>
    <property type="project" value="TreeGrafter"/>
</dbReference>
<dbReference type="Proteomes" id="UP000218387">
    <property type="component" value="Chromosome"/>
</dbReference>
<dbReference type="GO" id="GO:0005886">
    <property type="term" value="C:plasma membrane"/>
    <property type="evidence" value="ECO:0007669"/>
    <property type="project" value="UniProtKB-SubCell"/>
</dbReference>
<name>A0A4P9CDA0_EUBML</name>
<keyword evidence="3" id="KW-0813">Transport</keyword>
<evidence type="ECO:0000256" key="4">
    <source>
        <dbReference type="ARBA" id="ARBA00022475"/>
    </source>
</evidence>
<evidence type="ECO:0000256" key="5">
    <source>
        <dbReference type="ARBA" id="ARBA00022692"/>
    </source>
</evidence>
<dbReference type="PANTHER" id="PTHR34979">
    <property type="entry name" value="INNER MEMBRANE PROTEIN YGAZ"/>
    <property type="match status" value="1"/>
</dbReference>
<accession>A0A4P9CDA0</accession>
<feature type="transmembrane region" description="Helical" evidence="8">
    <location>
        <begin position="66"/>
        <end position="87"/>
    </location>
</feature>
<evidence type="ECO:0000313" key="9">
    <source>
        <dbReference type="EMBL" id="QCT73657.1"/>
    </source>
</evidence>
<dbReference type="KEGG" id="emt:CPZ25_012630"/>
<feature type="transmembrane region" description="Helical" evidence="8">
    <location>
        <begin position="158"/>
        <end position="175"/>
    </location>
</feature>
<protein>
    <submittedName>
        <fullName evidence="9">Branched-chain amino acid transporter AzlC</fullName>
    </submittedName>
</protein>
<evidence type="ECO:0000256" key="1">
    <source>
        <dbReference type="ARBA" id="ARBA00004651"/>
    </source>
</evidence>
<keyword evidence="10" id="KW-1185">Reference proteome</keyword>
<dbReference type="InterPro" id="IPR011606">
    <property type="entry name" value="Brnchd-chn_aa_trnsp_permease"/>
</dbReference>
<evidence type="ECO:0000313" key="10">
    <source>
        <dbReference type="Proteomes" id="UP000218387"/>
    </source>
</evidence>
<keyword evidence="7 8" id="KW-0472">Membrane</keyword>
<sequence length="230" mass="26110">MKAFKAALPYTIPICVGFLFLGMSYGFLMRSKGFSFIYPTLMSLFIFAGSMEFVTVNLLLSAFNPVYTFFLTLMVNARHLFYGISMLEKYKNCGWKKLYLVFGMCDESFSINCTVAPPPGIDRGWFMFFVTLLNHIYWVSGALLGSLLGYIIHFNTKGIEFVMTALFVVMLINQWEENADHRPVLIGIGCSLACLFLFGSQNFMLPAMGAIILCFSLNRELRKKGKEVLR</sequence>
<evidence type="ECO:0000256" key="2">
    <source>
        <dbReference type="ARBA" id="ARBA00010735"/>
    </source>
</evidence>
<keyword evidence="5 8" id="KW-0812">Transmembrane</keyword>
<feature type="transmembrane region" description="Helical" evidence="8">
    <location>
        <begin position="40"/>
        <end position="60"/>
    </location>
</feature>
<dbReference type="PANTHER" id="PTHR34979:SF1">
    <property type="entry name" value="INNER MEMBRANE PROTEIN YGAZ"/>
    <property type="match status" value="1"/>
</dbReference>